<organism evidence="2 3">
    <name type="scientific">Hazenella coriacea</name>
    <dbReference type="NCBI Taxonomy" id="1179467"/>
    <lineage>
        <taxon>Bacteria</taxon>
        <taxon>Bacillati</taxon>
        <taxon>Bacillota</taxon>
        <taxon>Bacilli</taxon>
        <taxon>Bacillales</taxon>
        <taxon>Thermoactinomycetaceae</taxon>
        <taxon>Hazenella</taxon>
    </lineage>
</organism>
<feature type="transmembrane region" description="Helical" evidence="1">
    <location>
        <begin position="14"/>
        <end position="34"/>
    </location>
</feature>
<name>A0A4R3L6S5_9BACL</name>
<evidence type="ECO:0000313" key="3">
    <source>
        <dbReference type="Proteomes" id="UP000294937"/>
    </source>
</evidence>
<accession>A0A4R3L6S5</accession>
<gene>
    <name evidence="2" type="ORF">EDD58_103208</name>
</gene>
<evidence type="ECO:0000256" key="1">
    <source>
        <dbReference type="SAM" id="Phobius"/>
    </source>
</evidence>
<keyword evidence="3" id="KW-1185">Reference proteome</keyword>
<sequence>MEESRLATLRKKQILYSNILYIAYMGIIAGLIISQLSAPVLYGVLGGFFILLPLLLYFIKVNNPPLLLFPQMKEIFQYEKEKLGENWRRYYTSGFLMQAALGIFFIVQAFFRAGDGAFIEGIPMWYFIATPIVMLVVGNVNLRFHIRRMDGKSVEQLKEYAYDKMLFSTVFFSVALVFILVGAVIVKVFTSIQVQ</sequence>
<comment type="caution">
    <text evidence="2">The sequence shown here is derived from an EMBL/GenBank/DDBJ whole genome shotgun (WGS) entry which is preliminary data.</text>
</comment>
<dbReference type="EMBL" id="SMAG01000003">
    <property type="protein sequence ID" value="TCS94788.1"/>
    <property type="molecule type" value="Genomic_DNA"/>
</dbReference>
<keyword evidence="1" id="KW-1133">Transmembrane helix</keyword>
<keyword evidence="1" id="KW-0472">Membrane</keyword>
<evidence type="ECO:0000313" key="2">
    <source>
        <dbReference type="EMBL" id="TCS94788.1"/>
    </source>
</evidence>
<feature type="transmembrane region" description="Helical" evidence="1">
    <location>
        <begin position="165"/>
        <end position="189"/>
    </location>
</feature>
<reference evidence="2 3" key="1">
    <citation type="submission" date="2019-03" db="EMBL/GenBank/DDBJ databases">
        <title>Genomic Encyclopedia of Type Strains, Phase IV (KMG-IV): sequencing the most valuable type-strain genomes for metagenomic binning, comparative biology and taxonomic classification.</title>
        <authorList>
            <person name="Goeker M."/>
        </authorList>
    </citation>
    <scope>NUCLEOTIDE SEQUENCE [LARGE SCALE GENOMIC DNA]</scope>
    <source>
        <strain evidence="2 3">DSM 45707</strain>
    </source>
</reference>
<proteinExistence type="predicted"/>
<keyword evidence="1" id="KW-0812">Transmembrane</keyword>
<dbReference type="Proteomes" id="UP000294937">
    <property type="component" value="Unassembled WGS sequence"/>
</dbReference>
<dbReference type="AlphaFoldDB" id="A0A4R3L6S5"/>
<feature type="transmembrane region" description="Helical" evidence="1">
    <location>
        <begin position="90"/>
        <end position="111"/>
    </location>
</feature>
<dbReference type="RefSeq" id="WP_131924173.1">
    <property type="nucleotide sequence ID" value="NZ_SMAG01000003.1"/>
</dbReference>
<dbReference type="OrthoDB" id="2990059at2"/>
<feature type="transmembrane region" description="Helical" evidence="1">
    <location>
        <begin position="123"/>
        <end position="144"/>
    </location>
</feature>
<protein>
    <submittedName>
        <fullName evidence="2">Uncharacterized protein</fullName>
    </submittedName>
</protein>
<feature type="transmembrane region" description="Helical" evidence="1">
    <location>
        <begin position="40"/>
        <end position="59"/>
    </location>
</feature>